<keyword evidence="2" id="KW-1185">Reference proteome</keyword>
<name>A0ACC5REH5_9HYPH</name>
<gene>
    <name evidence="1" type="primary">pyrF</name>
    <name evidence="1" type="ORF">JHL16_31950</name>
</gene>
<accession>A0ACC5REH5</accession>
<proteinExistence type="predicted"/>
<protein>
    <submittedName>
        <fullName evidence="1">Orotidine-5'-phosphate decarboxylase</fullName>
        <ecNumber evidence="1">4.1.1.23</ecNumber>
    </submittedName>
</protein>
<dbReference type="EC" id="4.1.1.23" evidence="1"/>
<organism evidence="1 2">
    <name type="scientific">Taklimakanibacter albus</name>
    <dbReference type="NCBI Taxonomy" id="2800327"/>
    <lineage>
        <taxon>Bacteria</taxon>
        <taxon>Pseudomonadati</taxon>
        <taxon>Pseudomonadota</taxon>
        <taxon>Alphaproteobacteria</taxon>
        <taxon>Hyphomicrobiales</taxon>
        <taxon>Aestuariivirgaceae</taxon>
        <taxon>Taklimakanibacter</taxon>
    </lineage>
</organism>
<comment type="caution">
    <text evidence="1">The sequence shown here is derived from an EMBL/GenBank/DDBJ whole genome shotgun (WGS) entry which is preliminary data.</text>
</comment>
<evidence type="ECO:0000313" key="2">
    <source>
        <dbReference type="Proteomes" id="UP000616151"/>
    </source>
</evidence>
<dbReference type="EMBL" id="JAENHL010000008">
    <property type="protein sequence ID" value="MBK1871023.1"/>
    <property type="molecule type" value="Genomic_DNA"/>
</dbReference>
<sequence>MIKNPICVALDTPDVARAQELARLVKPYAGYAKLGMEFFYAAGPKGYETVAKEGLPIFLDLKLHDIPNTVAYGLRSLMRLDPAPAIINIHTTGGADMMRAAAEAVDGRAILIGVTILTSLADADIHAAGFAKDLSGRDHAAALARLARQCGLDGVVCSAPDVRAVKQATARDFVTVVPGIRPADAAVQDQKRIATPRSALDEGADILVIGRPITGAADPAVAAHDIARSIEASHAH</sequence>
<reference evidence="1" key="1">
    <citation type="submission" date="2021-01" db="EMBL/GenBank/DDBJ databases">
        <authorList>
            <person name="Sun Q."/>
        </authorList>
    </citation>
    <scope>NUCLEOTIDE SEQUENCE</scope>
    <source>
        <strain evidence="1">YIM B02566</strain>
    </source>
</reference>
<evidence type="ECO:0000313" key="1">
    <source>
        <dbReference type="EMBL" id="MBK1871023.1"/>
    </source>
</evidence>
<keyword evidence="1" id="KW-0456">Lyase</keyword>
<dbReference type="Proteomes" id="UP000616151">
    <property type="component" value="Unassembled WGS sequence"/>
</dbReference>